<protein>
    <submittedName>
        <fullName evidence="2">Uncharacterized protein</fullName>
    </submittedName>
</protein>
<organism evidence="2 3">
    <name type="scientific">Streptomyces coeruleofuscus</name>
    <dbReference type="NCBI Taxonomy" id="66879"/>
    <lineage>
        <taxon>Bacteria</taxon>
        <taxon>Bacillati</taxon>
        <taxon>Actinomycetota</taxon>
        <taxon>Actinomycetes</taxon>
        <taxon>Kitasatosporales</taxon>
        <taxon>Streptomycetaceae</taxon>
        <taxon>Streptomyces</taxon>
    </lineage>
</organism>
<dbReference type="Proteomes" id="UP001499986">
    <property type="component" value="Unassembled WGS sequence"/>
</dbReference>
<evidence type="ECO:0000256" key="1">
    <source>
        <dbReference type="SAM" id="MobiDB-lite"/>
    </source>
</evidence>
<keyword evidence="3" id="KW-1185">Reference proteome</keyword>
<reference evidence="3" key="1">
    <citation type="journal article" date="2019" name="Int. J. Syst. Evol. Microbiol.">
        <title>The Global Catalogue of Microorganisms (GCM) 10K type strain sequencing project: providing services to taxonomists for standard genome sequencing and annotation.</title>
        <authorList>
            <consortium name="The Broad Institute Genomics Platform"/>
            <consortium name="The Broad Institute Genome Sequencing Center for Infectious Disease"/>
            <person name="Wu L."/>
            <person name="Ma J."/>
        </authorList>
    </citation>
    <scope>NUCLEOTIDE SEQUENCE [LARGE SCALE GENOMIC DNA]</scope>
    <source>
        <strain evidence="3">JCM 4358</strain>
    </source>
</reference>
<dbReference type="EMBL" id="BAAASE010000007">
    <property type="protein sequence ID" value="GAA2410787.1"/>
    <property type="molecule type" value="Genomic_DNA"/>
</dbReference>
<sequence length="114" mass="11864">MPGFGGGQSRWVWEVFSEVRILRTRTSGWPWPRSCGGRGACGVNESGKAPGAGTPEDGTVLLYCARVTERYAERGVAGIPGEFRAIGNGCSDGEAPGRAGRAGRAGHGRDRASG</sequence>
<evidence type="ECO:0000313" key="2">
    <source>
        <dbReference type="EMBL" id="GAA2410787.1"/>
    </source>
</evidence>
<feature type="region of interest" description="Disordered" evidence="1">
    <location>
        <begin position="84"/>
        <end position="114"/>
    </location>
</feature>
<accession>A0ABP5VSM1</accession>
<proteinExistence type="predicted"/>
<comment type="caution">
    <text evidence="2">The sequence shown here is derived from an EMBL/GenBank/DDBJ whole genome shotgun (WGS) entry which is preliminary data.</text>
</comment>
<evidence type="ECO:0000313" key="3">
    <source>
        <dbReference type="Proteomes" id="UP001499986"/>
    </source>
</evidence>
<gene>
    <name evidence="2" type="ORF">GCM10010255_54320</name>
</gene>
<name>A0ABP5VSM1_9ACTN</name>